<feature type="transmembrane region" description="Helical" evidence="7">
    <location>
        <begin position="254"/>
        <end position="276"/>
    </location>
</feature>
<feature type="transmembrane region" description="Helical" evidence="7">
    <location>
        <begin position="191"/>
        <end position="212"/>
    </location>
</feature>
<feature type="transmembrane region" description="Helical" evidence="7">
    <location>
        <begin position="98"/>
        <end position="117"/>
    </location>
</feature>
<feature type="transmembrane region" description="Helical" evidence="7">
    <location>
        <begin position="33"/>
        <end position="51"/>
    </location>
</feature>
<evidence type="ECO:0000256" key="6">
    <source>
        <dbReference type="ARBA" id="ARBA00023136"/>
    </source>
</evidence>
<feature type="domain" description="EamA" evidence="8">
    <location>
        <begin position="10"/>
        <end position="139"/>
    </location>
</feature>
<organism evidence="9 10">
    <name type="scientific">Desulfosporosinus nitroreducens</name>
    <dbReference type="NCBI Taxonomy" id="2018668"/>
    <lineage>
        <taxon>Bacteria</taxon>
        <taxon>Bacillati</taxon>
        <taxon>Bacillota</taxon>
        <taxon>Clostridia</taxon>
        <taxon>Eubacteriales</taxon>
        <taxon>Desulfitobacteriaceae</taxon>
        <taxon>Desulfosporosinus</taxon>
    </lineage>
</organism>
<evidence type="ECO:0000259" key="8">
    <source>
        <dbReference type="Pfam" id="PF00892"/>
    </source>
</evidence>
<feature type="domain" description="EamA" evidence="8">
    <location>
        <begin position="156"/>
        <end position="298"/>
    </location>
</feature>
<keyword evidence="10" id="KW-1185">Reference proteome</keyword>
<dbReference type="Pfam" id="PF00892">
    <property type="entry name" value="EamA"/>
    <property type="match status" value="2"/>
</dbReference>
<accession>A0ABT8QXY2</accession>
<dbReference type="PANTHER" id="PTHR32322:SF18">
    <property type="entry name" value="S-ADENOSYLMETHIONINE_S-ADENOSYLHOMOCYSTEINE TRANSPORTER"/>
    <property type="match status" value="1"/>
</dbReference>
<dbReference type="EMBL" id="JAMJEV010000025">
    <property type="protein sequence ID" value="MDO0825434.1"/>
    <property type="molecule type" value="Genomic_DNA"/>
</dbReference>
<keyword evidence="4 7" id="KW-0812">Transmembrane</keyword>
<comment type="subcellular location">
    <subcellularLocation>
        <location evidence="1">Cell membrane</location>
        <topology evidence="1">Multi-pass membrane protein</topology>
    </subcellularLocation>
</comment>
<dbReference type="PANTHER" id="PTHR32322">
    <property type="entry name" value="INNER MEMBRANE TRANSPORTER"/>
    <property type="match status" value="1"/>
</dbReference>
<sequence>MKRWAGQVCLFFAFSLAGTSVISARLVSGKLGTFTIASVSLFFALLFLLPACGKKLMESLCEMSAKDVFSLVLQAIFGIFLFRMFLLYGMLFTSSMEAGILTGATPAFTALFAMALLKEPFSGKKLAGIAGTVGGILMIQGLLNAGNSFSLLHLGGNMLVLCAAASESTFNIFSRVFAVKTVSVQKKAIHPLVQTALVSAIAFILCLIPTLFEAPVRRLSEIGLGEWLSLLWYGLFVTALAFVFWYAGIKRCGAFTAAAFSGMMPFVSMLLSVIILGEQVGWQQWMGGVLVISGMILIGNGSIPAKVSKLQEVKSIKEQVVK</sequence>
<name>A0ABT8QXY2_9FIRM</name>
<evidence type="ECO:0000256" key="1">
    <source>
        <dbReference type="ARBA" id="ARBA00004651"/>
    </source>
</evidence>
<evidence type="ECO:0000256" key="7">
    <source>
        <dbReference type="SAM" id="Phobius"/>
    </source>
</evidence>
<feature type="transmembrane region" description="Helical" evidence="7">
    <location>
        <begin position="71"/>
        <end position="92"/>
    </location>
</feature>
<dbReference type="Proteomes" id="UP001176021">
    <property type="component" value="Unassembled WGS sequence"/>
</dbReference>
<evidence type="ECO:0000256" key="4">
    <source>
        <dbReference type="ARBA" id="ARBA00022692"/>
    </source>
</evidence>
<gene>
    <name evidence="9" type="ORF">M8H41_21705</name>
</gene>
<dbReference type="InterPro" id="IPR037185">
    <property type="entry name" value="EmrE-like"/>
</dbReference>
<proteinExistence type="inferred from homology"/>
<evidence type="ECO:0000313" key="10">
    <source>
        <dbReference type="Proteomes" id="UP001176021"/>
    </source>
</evidence>
<evidence type="ECO:0000313" key="9">
    <source>
        <dbReference type="EMBL" id="MDO0825434.1"/>
    </source>
</evidence>
<comment type="similarity">
    <text evidence="2">Belongs to the EamA transporter family.</text>
</comment>
<keyword evidence="6 7" id="KW-0472">Membrane</keyword>
<dbReference type="InterPro" id="IPR050638">
    <property type="entry name" value="AA-Vitamin_Transporters"/>
</dbReference>
<keyword evidence="5 7" id="KW-1133">Transmembrane helix</keyword>
<reference evidence="9" key="1">
    <citation type="submission" date="2022-05" db="EMBL/GenBank/DDBJ databases">
        <title>Expanded diversity of anoxic marine methylotrophy in a Black Sea sulfate reducing microorganism.</title>
        <authorList>
            <person name="Fischer P.Q."/>
            <person name="Stams A.J.M."/>
            <person name="Villanueva L."/>
            <person name="Sousa D.Z."/>
        </authorList>
    </citation>
    <scope>NUCLEOTIDE SEQUENCE</scope>
    <source>
        <strain evidence="9">P130</strain>
    </source>
</reference>
<dbReference type="RefSeq" id="WP_302050034.1">
    <property type="nucleotide sequence ID" value="NZ_JAMJEV010000025.1"/>
</dbReference>
<protein>
    <submittedName>
        <fullName evidence="9">DMT family transporter</fullName>
    </submittedName>
</protein>
<keyword evidence="3" id="KW-1003">Cell membrane</keyword>
<evidence type="ECO:0000256" key="3">
    <source>
        <dbReference type="ARBA" id="ARBA00022475"/>
    </source>
</evidence>
<dbReference type="Gene3D" id="1.10.3730.20">
    <property type="match status" value="1"/>
</dbReference>
<feature type="transmembrane region" description="Helical" evidence="7">
    <location>
        <begin position="158"/>
        <end position="179"/>
    </location>
</feature>
<evidence type="ECO:0000256" key="2">
    <source>
        <dbReference type="ARBA" id="ARBA00007362"/>
    </source>
</evidence>
<dbReference type="SUPFAM" id="SSF103481">
    <property type="entry name" value="Multidrug resistance efflux transporter EmrE"/>
    <property type="match status" value="2"/>
</dbReference>
<dbReference type="InterPro" id="IPR000620">
    <property type="entry name" value="EamA_dom"/>
</dbReference>
<feature type="transmembrane region" description="Helical" evidence="7">
    <location>
        <begin position="227"/>
        <end position="247"/>
    </location>
</feature>
<feature type="transmembrane region" description="Helical" evidence="7">
    <location>
        <begin position="126"/>
        <end position="146"/>
    </location>
</feature>
<feature type="transmembrane region" description="Helical" evidence="7">
    <location>
        <begin position="282"/>
        <end position="303"/>
    </location>
</feature>
<evidence type="ECO:0000256" key="5">
    <source>
        <dbReference type="ARBA" id="ARBA00022989"/>
    </source>
</evidence>
<comment type="caution">
    <text evidence="9">The sequence shown here is derived from an EMBL/GenBank/DDBJ whole genome shotgun (WGS) entry which is preliminary data.</text>
</comment>